<feature type="compositionally biased region" description="Basic and acidic residues" evidence="1">
    <location>
        <begin position="1"/>
        <end position="13"/>
    </location>
</feature>
<evidence type="ECO:0000256" key="1">
    <source>
        <dbReference type="SAM" id="MobiDB-lite"/>
    </source>
</evidence>
<evidence type="ECO:0000313" key="3">
    <source>
        <dbReference type="EMBL" id="CAB4255994.1"/>
    </source>
</evidence>
<accession>A0A8H2VHY5</accession>
<sequence>MSGENHEEEHDFSFNELIDNILTNDTDEKGDDVHHENHDPSSSNEHDNIENSGAHEQDDIEMDDVHDNPQSVPTHSHHDENDELPDFEANELVNAVASAMQDLETNDKQDEEHDKQDEEHYNNNNGNNDAIDDNEPIPHTEHHGDDNEPIPHTEHNDNDDEEQQHSEWARILQEGLMQDDTEHGIQSDEDRIVEAHELHDDTELGTDNIQHTIDQLDRDDENLRLAILESLQNIDEPREQPQTEIKDTHEIIESKEESTKKHVAKKASKKKKKEKSKDKSIQKEKGSPKKKKTTKHKKNKDKSNDKRDDLNFNDVIEGLMGEGEHTADETKTSTVATEENDEDARAIVEETLKAFERELLGSPSESAAKTAKKERTKKTKISQKHTPKDKVTSTKKPAKSESKKKKKKKTGKKTDKAVEDEYKEDDFSKALVDMVNQVVSTSLGDEATVSKQETSNKEGKKQHSISIPTWNHTQIIPYQDESRAEITTTPAADEPFDLNQIMQNAMAMAFQEQNDDNFDPTVMEEFNKSLGNFNVSDLLTTGQATTKKKPAKKKAPKKKKAVKSKPAKERKIVLQKVVEKKKKKPKQPKQPKKPVKPKKSPEQILRKKYKAIATEAANLAKKRSRVKRRETRAKLLEDKIKHRTEKKQQKSAEDEKRLIELKELEEIVAKGPPFPVDLRVTKKGVPKKPYRRWTAEEMEKRAQMVQEKPKKPAKVKKEKKKRAKKLKRVPLKTLRKIPLFNTVKGSPVPSKLLNDIEGTLSKIQLPQVSIDPTATKYGINLSSKTVVFKEKIPFHPPWCLPLHPPYILPVAKRRPKENKHSTDHRHEKSKKINELLNDSVLRNEILPRTLATVITTLKAAAKARIENGASPEQTLKYLRVIIERTKRSIAQAISKRNSNAIRSQEIKEEHSNSSNTKPIGSVRKIPLFTLSNIKKIEKDAISSESQMSVPKPIVVKEEISSQLINVEVEPRDIDSAANPELAKEISKSLDVTTSIDDFQDTKAANSDQKTIVEKNIQSAAEVESRALFLRGALLGREYKIESSENSKSLQITKTAPTQSNREVIEIKDEEINLKTEISEQRTQKLLPLTNSLIPSKRKFIKVEDMVESLVNHELQTTGGNSHLSPGLSKIITNTISGILPKVKKEQKTTFKSNPARTPVLNLDGLVPPKSFGLPQISRAKTPEVRQPSRSTSMRIPKPKLEAPALNTYSFDLPDFSEFPGRKNFLMKITKNILTPEELKVLNREMSRERKKRWREANAQKNWEIDYKARLRKRATLLFGEGASAQKEEFIKQKMETALREHIKVSNESTPIPPSKVVSNISDSEILNIIALSLKKLDVARKLESKLNEEMINLRKKEAEPKPPKRRKLTIK</sequence>
<feature type="compositionally biased region" description="Basic and acidic residues" evidence="1">
    <location>
        <begin position="322"/>
        <end position="331"/>
    </location>
</feature>
<feature type="compositionally biased region" description="Basic and acidic residues" evidence="1">
    <location>
        <begin position="235"/>
        <end position="260"/>
    </location>
</feature>
<keyword evidence="4" id="KW-1185">Reference proteome</keyword>
<gene>
    <name evidence="3" type="ORF">KABA2_08S00814</name>
</gene>
<feature type="compositionally biased region" description="Basic and acidic residues" evidence="1">
    <location>
        <begin position="136"/>
        <end position="156"/>
    </location>
</feature>
<feature type="compositionally biased region" description="Basic residues" evidence="1">
    <location>
        <begin position="402"/>
        <end position="411"/>
    </location>
</feature>
<dbReference type="RefSeq" id="XP_041407838.1">
    <property type="nucleotide sequence ID" value="XM_041551904.1"/>
</dbReference>
<dbReference type="Pfam" id="PF11223">
    <property type="entry name" value="DUF3020"/>
    <property type="match status" value="1"/>
</dbReference>
<feature type="region of interest" description="Disordered" evidence="1">
    <location>
        <begin position="541"/>
        <end position="606"/>
    </location>
</feature>
<dbReference type="InterPro" id="IPR003903">
    <property type="entry name" value="UIM_dom"/>
</dbReference>
<feature type="region of interest" description="Disordered" evidence="1">
    <location>
        <begin position="1"/>
        <end position="188"/>
    </location>
</feature>
<dbReference type="InterPro" id="IPR021386">
    <property type="entry name" value="SPP41_DUF3020"/>
</dbReference>
<feature type="region of interest" description="Disordered" evidence="1">
    <location>
        <begin position="441"/>
        <end position="472"/>
    </location>
</feature>
<comment type="caution">
    <text evidence="3">The sequence shown here is derived from an EMBL/GenBank/DDBJ whole genome shotgun (WGS) entry which is preliminary data.</text>
</comment>
<protein>
    <submittedName>
        <fullName evidence="3">Similar to Saccharomyces cerevisiae YDR464W SPP41 Protein involved in negative regulation of expression of spliceosome components PRP4 and PRP3</fullName>
    </submittedName>
</protein>
<proteinExistence type="predicted"/>
<evidence type="ECO:0000259" key="2">
    <source>
        <dbReference type="Pfam" id="PF11223"/>
    </source>
</evidence>
<feature type="domain" description="DUF3020" evidence="2">
    <location>
        <begin position="1247"/>
        <end position="1291"/>
    </location>
</feature>
<feature type="compositionally biased region" description="Basic and acidic residues" evidence="1">
    <location>
        <begin position="301"/>
        <end position="310"/>
    </location>
</feature>
<feature type="compositionally biased region" description="Polar residues" evidence="1">
    <location>
        <begin position="441"/>
        <end position="453"/>
    </location>
</feature>
<feature type="compositionally biased region" description="Basic and acidic residues" evidence="1">
    <location>
        <begin position="31"/>
        <end position="67"/>
    </location>
</feature>
<reference evidence="3 4" key="1">
    <citation type="submission" date="2020-05" db="EMBL/GenBank/DDBJ databases">
        <authorList>
            <person name="Casaregola S."/>
            <person name="Devillers H."/>
            <person name="Grondin C."/>
        </authorList>
    </citation>
    <scope>NUCLEOTIDE SEQUENCE [LARGE SCALE GENOMIC DNA]</scope>
    <source>
        <strain evidence="3 4">CLIB 1767</strain>
    </source>
</reference>
<organism evidence="3 4">
    <name type="scientific">Maudiozyma barnettii</name>
    <dbReference type="NCBI Taxonomy" id="61262"/>
    <lineage>
        <taxon>Eukaryota</taxon>
        <taxon>Fungi</taxon>
        <taxon>Dikarya</taxon>
        <taxon>Ascomycota</taxon>
        <taxon>Saccharomycotina</taxon>
        <taxon>Saccharomycetes</taxon>
        <taxon>Saccharomycetales</taxon>
        <taxon>Saccharomycetaceae</taxon>
        <taxon>Maudiozyma</taxon>
    </lineage>
</organism>
<dbReference type="Proteomes" id="UP000644660">
    <property type="component" value="Unassembled WGS sequence"/>
</dbReference>
<feature type="compositionally biased region" description="Basic residues" evidence="1">
    <location>
        <begin position="288"/>
        <end position="300"/>
    </location>
</feature>
<dbReference type="OrthoDB" id="5595797at2759"/>
<feature type="compositionally biased region" description="Basic residues" evidence="1">
    <location>
        <begin position="711"/>
        <end position="725"/>
    </location>
</feature>
<dbReference type="PROSITE" id="PS50330">
    <property type="entry name" value="UIM"/>
    <property type="match status" value="1"/>
</dbReference>
<feature type="compositionally biased region" description="Basic and acidic residues" evidence="1">
    <location>
        <begin position="105"/>
        <end position="121"/>
    </location>
</feature>
<feature type="compositionally biased region" description="Basic and acidic residues" evidence="1">
    <location>
        <begin position="343"/>
        <end position="359"/>
    </location>
</feature>
<feature type="compositionally biased region" description="Basic and acidic residues" evidence="1">
    <location>
        <begin position="412"/>
        <end position="427"/>
    </location>
</feature>
<feature type="compositionally biased region" description="Basic residues" evidence="1">
    <location>
        <begin position="579"/>
        <end position="598"/>
    </location>
</feature>
<feature type="compositionally biased region" description="Basic and acidic residues" evidence="1">
    <location>
        <begin position="275"/>
        <end position="287"/>
    </location>
</feature>
<feature type="compositionally biased region" description="Basic residues" evidence="1">
    <location>
        <begin position="261"/>
        <end position="274"/>
    </location>
</feature>
<feature type="compositionally biased region" description="Basic residues" evidence="1">
    <location>
        <begin position="370"/>
        <end position="385"/>
    </location>
</feature>
<dbReference type="EMBL" id="CAEFZW010000008">
    <property type="protein sequence ID" value="CAB4255994.1"/>
    <property type="molecule type" value="Genomic_DNA"/>
</dbReference>
<feature type="region of interest" description="Disordered" evidence="1">
    <location>
        <begin position="230"/>
        <end position="427"/>
    </location>
</feature>
<feature type="region of interest" description="Disordered" evidence="1">
    <location>
        <begin position="701"/>
        <end position="725"/>
    </location>
</feature>
<feature type="compositionally biased region" description="Basic and acidic residues" evidence="1">
    <location>
        <begin position="701"/>
        <end position="710"/>
    </location>
</feature>
<evidence type="ECO:0000313" key="4">
    <source>
        <dbReference type="Proteomes" id="UP000644660"/>
    </source>
</evidence>
<dbReference type="GeneID" id="64859060"/>
<name>A0A8H2VHY5_9SACH</name>
<feature type="compositionally biased region" description="Basic residues" evidence="1">
    <location>
        <begin position="546"/>
        <end position="565"/>
    </location>
</feature>